<keyword evidence="3" id="KW-1185">Reference proteome</keyword>
<dbReference type="InterPro" id="IPR016040">
    <property type="entry name" value="NAD(P)-bd_dom"/>
</dbReference>
<dbReference type="Gene3D" id="3.90.25.10">
    <property type="entry name" value="UDP-galactose 4-epimerase, domain 1"/>
    <property type="match status" value="1"/>
</dbReference>
<name>A0ABU2X8C6_9ACTN</name>
<sequence>MIVVTGATGNVGRALVRTLTEAQVPVTAVSRHITDADAAPEVRAVAADLAEPAGLRDAFEGAEALFLLVAGQDPQSILGVAKAAGIRRVVLLSSQGAGTRPEAYGHPRLFEAAVRESGLDWTVLRSGGMDGNAFAWAESIRTRREAAAPFGDVGLPFIDPDDVAAVAAAVLRDQAPHQGATYTLTGPAPTTPRERAAAIAAALGEPVRFTEQTREEAHEQMARFMPLPVVEGTLAILGEPTEDERQVSPDAERILGRAPGTFAAWAERNVAAFR</sequence>
<dbReference type="InterPro" id="IPR036291">
    <property type="entry name" value="NAD(P)-bd_dom_sf"/>
</dbReference>
<organism evidence="2 3">
    <name type="scientific">Streptomyces lonegramiae</name>
    <dbReference type="NCBI Taxonomy" id="3075524"/>
    <lineage>
        <taxon>Bacteria</taxon>
        <taxon>Bacillati</taxon>
        <taxon>Actinomycetota</taxon>
        <taxon>Actinomycetes</taxon>
        <taxon>Kitasatosporales</taxon>
        <taxon>Streptomycetaceae</taxon>
        <taxon>Streptomyces</taxon>
    </lineage>
</organism>
<dbReference type="PANTHER" id="PTHR43162:SF1">
    <property type="entry name" value="PRESTALK A DIFFERENTIATION PROTEIN A"/>
    <property type="match status" value="1"/>
</dbReference>
<comment type="caution">
    <text evidence="2">The sequence shown here is derived from an EMBL/GenBank/DDBJ whole genome shotgun (WGS) entry which is preliminary data.</text>
</comment>
<dbReference type="Proteomes" id="UP001180754">
    <property type="component" value="Unassembled WGS sequence"/>
</dbReference>
<dbReference type="SUPFAM" id="SSF51735">
    <property type="entry name" value="NAD(P)-binding Rossmann-fold domains"/>
    <property type="match status" value="1"/>
</dbReference>
<feature type="domain" description="NAD(P)-binding" evidence="1">
    <location>
        <begin position="6"/>
        <end position="173"/>
    </location>
</feature>
<gene>
    <name evidence="2" type="ORF">RND15_05530</name>
</gene>
<dbReference type="Pfam" id="PF13460">
    <property type="entry name" value="NAD_binding_10"/>
    <property type="match status" value="1"/>
</dbReference>
<reference evidence="2" key="1">
    <citation type="submission" date="2024-05" db="EMBL/GenBank/DDBJ databases">
        <title>30 novel species of actinomycetes from the DSMZ collection.</title>
        <authorList>
            <person name="Nouioui I."/>
        </authorList>
    </citation>
    <scope>NUCLEOTIDE SEQUENCE</scope>
    <source>
        <strain evidence="2">DSM 41529</strain>
    </source>
</reference>
<evidence type="ECO:0000259" key="1">
    <source>
        <dbReference type="Pfam" id="PF13460"/>
    </source>
</evidence>
<evidence type="ECO:0000313" key="3">
    <source>
        <dbReference type="Proteomes" id="UP001180754"/>
    </source>
</evidence>
<evidence type="ECO:0000313" key="2">
    <source>
        <dbReference type="EMBL" id="MDT0542180.1"/>
    </source>
</evidence>
<dbReference type="InterPro" id="IPR051604">
    <property type="entry name" value="Ergot_Alk_Oxidoreductase"/>
</dbReference>
<dbReference type="EMBL" id="JAVRFD010000002">
    <property type="protein sequence ID" value="MDT0542180.1"/>
    <property type="molecule type" value="Genomic_DNA"/>
</dbReference>
<dbReference type="RefSeq" id="WP_311722531.1">
    <property type="nucleotide sequence ID" value="NZ_JAVRFD010000002.1"/>
</dbReference>
<dbReference type="PANTHER" id="PTHR43162">
    <property type="match status" value="1"/>
</dbReference>
<dbReference type="Gene3D" id="3.40.50.720">
    <property type="entry name" value="NAD(P)-binding Rossmann-like Domain"/>
    <property type="match status" value="1"/>
</dbReference>
<proteinExistence type="predicted"/>
<accession>A0ABU2X8C6</accession>
<protein>
    <submittedName>
        <fullName evidence="2">NAD(P)H-binding protein</fullName>
    </submittedName>
</protein>